<comment type="cofactor">
    <cofactor evidence="1">
        <name>Fe cation</name>
        <dbReference type="ChEBI" id="CHEBI:24875"/>
    </cofactor>
</comment>
<evidence type="ECO:0000256" key="1">
    <source>
        <dbReference type="ARBA" id="ARBA00001962"/>
    </source>
</evidence>
<dbReference type="STRING" id="946362.F2U3W3"/>
<sequence>MSMMRFARMKQASAALLGAAGRCRGSPQAVLAAAGVRLFHCPVSEQVVGDIELTDEDINAYDRKGFIRVPQILSASQLEKWRTAVDEAVAERANSPVTHGAEEERADNVFLQRVNLWETHESLATILSNAKEVLGRMACQLEGISGVRVYHDRAMYEPAFADQLPWTVDMPHWSFTSPHALSIWIALDDITPESGCMYFLPGSHKIIEEVAQREGKYRDVGRGKYMRKIFDEVPELLESGKDAMAVDLKAGDCIFHNGRVVYASGPNMTSSPRRAMTIQLMPFGCTFNGRRSFLTEEEFKALKVGDSLDDDKSHPILYTVPEEQDTSSSA</sequence>
<dbReference type="PANTHER" id="PTHR20883:SF48">
    <property type="entry name" value="ECTOINE DIOXYGENASE"/>
    <property type="match status" value="1"/>
</dbReference>
<keyword evidence="4" id="KW-1185">Reference proteome</keyword>
<feature type="region of interest" description="Disordered" evidence="2">
    <location>
        <begin position="307"/>
        <end position="330"/>
    </location>
</feature>
<dbReference type="PANTHER" id="PTHR20883">
    <property type="entry name" value="PHYTANOYL-COA DIOXYGENASE DOMAIN CONTAINING 1"/>
    <property type="match status" value="1"/>
</dbReference>
<name>F2U3W3_SALR5</name>
<dbReference type="GeneID" id="16077075"/>
<dbReference type="InParanoid" id="F2U3W3"/>
<organism evidence="4">
    <name type="scientific">Salpingoeca rosetta (strain ATCC 50818 / BSB-021)</name>
    <dbReference type="NCBI Taxonomy" id="946362"/>
    <lineage>
        <taxon>Eukaryota</taxon>
        <taxon>Choanoflagellata</taxon>
        <taxon>Craspedida</taxon>
        <taxon>Salpingoecidae</taxon>
        <taxon>Salpingoeca</taxon>
    </lineage>
</organism>
<evidence type="ECO:0008006" key="5">
    <source>
        <dbReference type="Google" id="ProtNLM"/>
    </source>
</evidence>
<dbReference type="GO" id="GO:0046872">
    <property type="term" value="F:metal ion binding"/>
    <property type="evidence" value="ECO:0007669"/>
    <property type="project" value="UniProtKB-ARBA"/>
</dbReference>
<proteinExistence type="predicted"/>
<reference evidence="3" key="1">
    <citation type="submission" date="2009-08" db="EMBL/GenBank/DDBJ databases">
        <title>Annotation of Salpingoeca rosetta.</title>
        <authorList>
            <consortium name="The Broad Institute Genome Sequencing Platform"/>
            <person name="Russ C."/>
            <person name="Cuomo C."/>
            <person name="Burger G."/>
            <person name="Gray M.W."/>
            <person name="Holland P.W.H."/>
            <person name="King N."/>
            <person name="Lang F.B.F."/>
            <person name="Roger A.J."/>
            <person name="Ruiz-Trillo I."/>
            <person name="Young S.K."/>
            <person name="Zeng Q."/>
            <person name="Gargeya S."/>
            <person name="Alvarado L."/>
            <person name="Berlin A."/>
            <person name="Chapman S.B."/>
            <person name="Chen Z."/>
            <person name="Freedman E."/>
            <person name="Gellesch M."/>
            <person name="Goldberg J."/>
            <person name="Griggs A."/>
            <person name="Gujja S."/>
            <person name="Heilman E."/>
            <person name="Heiman D."/>
            <person name="Howarth C."/>
            <person name="Mehta T."/>
            <person name="Neiman D."/>
            <person name="Pearson M."/>
            <person name="Roberts A."/>
            <person name="Saif S."/>
            <person name="Shea T."/>
            <person name="Shenoy N."/>
            <person name="Sisk P."/>
            <person name="Stolte C."/>
            <person name="Sykes S."/>
            <person name="White J."/>
            <person name="Yandava C."/>
            <person name="Haas B."/>
            <person name="Nusbaum C."/>
            <person name="Birren B."/>
        </authorList>
    </citation>
    <scope>NUCLEOTIDE SEQUENCE [LARGE SCALE GENOMIC DNA]</scope>
    <source>
        <strain evidence="3">ATCC 50818</strain>
    </source>
</reference>
<dbReference type="GO" id="GO:0016491">
    <property type="term" value="F:oxidoreductase activity"/>
    <property type="evidence" value="ECO:0007669"/>
    <property type="project" value="UniProtKB-ARBA"/>
</dbReference>
<accession>F2U3W3</accession>
<dbReference type="Proteomes" id="UP000007799">
    <property type="component" value="Unassembled WGS sequence"/>
</dbReference>
<dbReference type="Gene3D" id="2.60.120.620">
    <property type="entry name" value="q2cbj1_9rhob like domain"/>
    <property type="match status" value="1"/>
</dbReference>
<dbReference type="AlphaFoldDB" id="F2U3W3"/>
<evidence type="ECO:0000313" key="4">
    <source>
        <dbReference type="Proteomes" id="UP000007799"/>
    </source>
</evidence>
<evidence type="ECO:0000313" key="3">
    <source>
        <dbReference type="EMBL" id="EGD82307.1"/>
    </source>
</evidence>
<gene>
    <name evidence="3" type="ORF">PTSG_02975</name>
</gene>
<dbReference type="OMA" id="VRLYHDQ"/>
<evidence type="ECO:0000256" key="2">
    <source>
        <dbReference type="SAM" id="MobiDB-lite"/>
    </source>
</evidence>
<dbReference type="Pfam" id="PF05721">
    <property type="entry name" value="PhyH"/>
    <property type="match status" value="1"/>
</dbReference>
<dbReference type="FunCoup" id="F2U3W3">
    <property type="interactions" value="83"/>
</dbReference>
<protein>
    <recommendedName>
        <fullName evidence="5">Phytanoyl-CoA dioxygenase</fullName>
    </recommendedName>
</protein>
<dbReference type="SUPFAM" id="SSF51197">
    <property type="entry name" value="Clavaminate synthase-like"/>
    <property type="match status" value="1"/>
</dbReference>
<dbReference type="KEGG" id="sre:PTSG_02975"/>
<dbReference type="InterPro" id="IPR008775">
    <property type="entry name" value="Phytyl_CoA_dOase-like"/>
</dbReference>
<dbReference type="EMBL" id="GL832960">
    <property type="protein sequence ID" value="EGD82307.1"/>
    <property type="molecule type" value="Genomic_DNA"/>
</dbReference>
<dbReference type="OrthoDB" id="445007at2759"/>
<dbReference type="RefSeq" id="XP_004996490.1">
    <property type="nucleotide sequence ID" value="XM_004996433.1"/>
</dbReference>